<accession>Q0AY29</accession>
<name>Q0AY29_SYNWW</name>
<evidence type="ECO:0000313" key="1">
    <source>
        <dbReference type="EMBL" id="ABI68375.1"/>
    </source>
</evidence>
<dbReference type="HOGENOM" id="CLU_2248779_0_0_9"/>
<dbReference type="KEGG" id="swo:Swol_1065"/>
<dbReference type="OrthoDB" id="2082646at2"/>
<dbReference type="EMBL" id="CP000448">
    <property type="protein sequence ID" value="ABI68375.1"/>
    <property type="molecule type" value="Genomic_DNA"/>
</dbReference>
<evidence type="ECO:0000313" key="2">
    <source>
        <dbReference type="Proteomes" id="UP000001968"/>
    </source>
</evidence>
<proteinExistence type="predicted"/>
<reference evidence="2" key="1">
    <citation type="journal article" date="2010" name="Environ. Microbiol.">
        <title>The genome of Syntrophomonas wolfei: new insights into syntrophic metabolism and biohydrogen production.</title>
        <authorList>
            <person name="Sieber J.R."/>
            <person name="Sims D.R."/>
            <person name="Han C."/>
            <person name="Kim E."/>
            <person name="Lykidis A."/>
            <person name="Lapidus A.L."/>
            <person name="McDonnald E."/>
            <person name="Rohlin L."/>
            <person name="Culley D.E."/>
            <person name="Gunsalus R."/>
            <person name="McInerney M.J."/>
        </authorList>
    </citation>
    <scope>NUCLEOTIDE SEQUENCE [LARGE SCALE GENOMIC DNA]</scope>
    <source>
        <strain evidence="2">DSM 2245B / Goettingen</strain>
    </source>
</reference>
<dbReference type="RefSeq" id="WP_011640479.1">
    <property type="nucleotide sequence ID" value="NC_008346.1"/>
</dbReference>
<gene>
    <name evidence="1" type="ordered locus">Swol_1065</name>
</gene>
<dbReference type="AlphaFoldDB" id="Q0AY29"/>
<dbReference type="Proteomes" id="UP000001968">
    <property type="component" value="Chromosome"/>
</dbReference>
<keyword evidence="2" id="KW-1185">Reference proteome</keyword>
<protein>
    <submittedName>
        <fullName evidence="1">Uncharacterized protein</fullName>
    </submittedName>
</protein>
<organism evidence="1 2">
    <name type="scientific">Syntrophomonas wolfei subsp. wolfei (strain DSM 2245B / Goettingen)</name>
    <dbReference type="NCBI Taxonomy" id="335541"/>
    <lineage>
        <taxon>Bacteria</taxon>
        <taxon>Bacillati</taxon>
        <taxon>Bacillota</taxon>
        <taxon>Clostridia</taxon>
        <taxon>Eubacteriales</taxon>
        <taxon>Syntrophomonadaceae</taxon>
        <taxon>Syntrophomonas</taxon>
    </lineage>
</organism>
<sequence>MKFIGFENLRLTDRNRAGGDAVFELNGEKAKAEFSFYLQLNECLSIRLNRHDKRLSTAELEKFISDNRQELKKMVQPDVERLRRAKRKELYGVEEFNSPHKNLQ</sequence>